<accession>A0A371ENS4</accession>
<evidence type="ECO:0000313" key="2">
    <source>
        <dbReference type="EMBL" id="RDX67710.1"/>
    </source>
</evidence>
<keyword evidence="3" id="KW-1185">Reference proteome</keyword>
<dbReference type="Proteomes" id="UP000257109">
    <property type="component" value="Unassembled WGS sequence"/>
</dbReference>
<dbReference type="PANTHER" id="PTHR48475:SF1">
    <property type="entry name" value="RNASE H TYPE-1 DOMAIN-CONTAINING PROTEIN"/>
    <property type="match status" value="1"/>
</dbReference>
<keyword evidence="1" id="KW-0472">Membrane</keyword>
<keyword evidence="1" id="KW-1133">Transmembrane helix</keyword>
<organism evidence="2 3">
    <name type="scientific">Mucuna pruriens</name>
    <name type="common">Velvet bean</name>
    <name type="synonym">Dolichos pruriens</name>
    <dbReference type="NCBI Taxonomy" id="157652"/>
    <lineage>
        <taxon>Eukaryota</taxon>
        <taxon>Viridiplantae</taxon>
        <taxon>Streptophyta</taxon>
        <taxon>Embryophyta</taxon>
        <taxon>Tracheophyta</taxon>
        <taxon>Spermatophyta</taxon>
        <taxon>Magnoliopsida</taxon>
        <taxon>eudicotyledons</taxon>
        <taxon>Gunneridae</taxon>
        <taxon>Pentapetalae</taxon>
        <taxon>rosids</taxon>
        <taxon>fabids</taxon>
        <taxon>Fabales</taxon>
        <taxon>Fabaceae</taxon>
        <taxon>Papilionoideae</taxon>
        <taxon>50 kb inversion clade</taxon>
        <taxon>NPAAA clade</taxon>
        <taxon>indigoferoid/millettioid clade</taxon>
        <taxon>Phaseoleae</taxon>
        <taxon>Mucuna</taxon>
    </lineage>
</organism>
<protein>
    <submittedName>
        <fullName evidence="2">Uncharacterized protein</fullName>
    </submittedName>
</protein>
<evidence type="ECO:0000313" key="3">
    <source>
        <dbReference type="Proteomes" id="UP000257109"/>
    </source>
</evidence>
<proteinExistence type="predicted"/>
<dbReference type="EMBL" id="QJKJ01012878">
    <property type="protein sequence ID" value="RDX67710.1"/>
    <property type="molecule type" value="Genomic_DNA"/>
</dbReference>
<feature type="non-terminal residue" evidence="2">
    <location>
        <position position="1"/>
    </location>
</feature>
<evidence type="ECO:0000256" key="1">
    <source>
        <dbReference type="SAM" id="Phobius"/>
    </source>
</evidence>
<keyword evidence="1" id="KW-0812">Transmembrane</keyword>
<gene>
    <name evidence="2" type="ORF">CR513_53372</name>
</gene>
<name>A0A371ENS4_MUCPR</name>
<comment type="caution">
    <text evidence="2">The sequence shown here is derived from an EMBL/GenBank/DDBJ whole genome shotgun (WGS) entry which is preliminary data.</text>
</comment>
<feature type="transmembrane region" description="Helical" evidence="1">
    <location>
        <begin position="327"/>
        <end position="360"/>
    </location>
</feature>
<sequence>MVVTYKDWHKTLPYALHGYRTSVRTSTRATPYSLAVLPIEVEIPTLRVLGEVELEEVEWIQQRLDQLNLIEDVSQLYAMANSTQKRVKKAFDKKVKPRVFKEGDMGLKKMLSNLKDQRGKWAPKYEGPYVVRRAFFRGAVILTNAEGRDLKYPVNADSVKMRRATIRQQKTGGKYRDQITISITLCNYFGGGSSRRETSFPSLTSLVIEYGLKSKFGAKRAIYRRALLKPSSCWSTIAPSKRSTLVARRYLSLLAVVTSTSRVVDLALVAFSIGPNLALASLSKVKTTSTLITRDRAALRSLDIVFKAFCASAKATFNFIISASDAFALAFHFVASALVLTTLVFDFITSASVVAALVFIDDASDFEEARSAHKPSPSTFSLATSAFIRSPSAFSSLLTFDLFDPFNQASRHFQRGQRSDVIGRQHVECTINAGNDQESSIILGDKTRRKHTLDIQVQSPQGLHIRRGVETRSTP</sequence>
<reference evidence="2" key="1">
    <citation type="submission" date="2018-05" db="EMBL/GenBank/DDBJ databases">
        <title>Draft genome of Mucuna pruriens seed.</title>
        <authorList>
            <person name="Nnadi N.E."/>
            <person name="Vos R."/>
            <person name="Hasami M.H."/>
            <person name="Devisetty U.K."/>
            <person name="Aguiy J.C."/>
        </authorList>
    </citation>
    <scope>NUCLEOTIDE SEQUENCE [LARGE SCALE GENOMIC DNA]</scope>
    <source>
        <strain evidence="2">JCA_2017</strain>
    </source>
</reference>
<dbReference type="AlphaFoldDB" id="A0A371ENS4"/>
<dbReference type="PANTHER" id="PTHR48475">
    <property type="entry name" value="RIBONUCLEASE H"/>
    <property type="match status" value="1"/>
</dbReference>